<gene>
    <name evidence="2" type="ORF">KX01_485</name>
</gene>
<dbReference type="Pfam" id="PF13471">
    <property type="entry name" value="Transglut_core3"/>
    <property type="match status" value="1"/>
</dbReference>
<dbReference type="Proteomes" id="UP000182521">
    <property type="component" value="Chromosome"/>
</dbReference>
<dbReference type="STRING" id="1542390.KX01_485"/>
<dbReference type="OrthoDB" id="3790432at2"/>
<accession>A0A1J0KUR3</accession>
<dbReference type="EMBL" id="CP009654">
    <property type="protein sequence ID" value="APC97552.1"/>
    <property type="molecule type" value="Genomic_DNA"/>
</dbReference>
<dbReference type="InterPro" id="IPR053521">
    <property type="entry name" value="McjB-like"/>
</dbReference>
<dbReference type="NCBIfam" id="NF033537">
    <property type="entry name" value="lasso_biosyn_B2"/>
    <property type="match status" value="1"/>
</dbReference>
<evidence type="ECO:0000313" key="2">
    <source>
        <dbReference type="EMBL" id="APC97552.1"/>
    </source>
</evidence>
<dbReference type="AlphaFoldDB" id="A0A1J0KUR3"/>
<keyword evidence="3" id="KW-1185">Reference proteome</keyword>
<dbReference type="RefSeq" id="WP_071663470.1">
    <property type="nucleotide sequence ID" value="NZ_CP009654.1"/>
</dbReference>
<proteinExistence type="predicted"/>
<dbReference type="KEGG" id="frc:KX01_485"/>
<sequence length="159" mass="18072">MIISKLQSAFKMPLRKKVWFILLYPVSGLGRFASLNLNLKKVFWYLGHTYENKQLSLIATDEQVSLAYRISKTATLVSRHVPWESKCLIEAIMVKTLLKYYKIPYVIHIGVKKTDDENKPLLAHAWLKVKDNVVIGGDGQGCKSYGITCTITSINLNKV</sequence>
<evidence type="ECO:0000259" key="1">
    <source>
        <dbReference type="Pfam" id="PF13471"/>
    </source>
</evidence>
<evidence type="ECO:0000313" key="3">
    <source>
        <dbReference type="Proteomes" id="UP000182521"/>
    </source>
</evidence>
<reference evidence="3" key="1">
    <citation type="submission" date="2014-10" db="EMBL/GenBank/DDBJ databases">
        <authorList>
            <person name="Kuske C.R."/>
            <person name="Challacombe J.F."/>
            <person name="Daligault H.E."/>
            <person name="Davenport K.W."/>
            <person name="Johnson S.L."/>
            <person name="Siddaramappa S."/>
            <person name="Petersen J.M."/>
        </authorList>
    </citation>
    <scope>NUCLEOTIDE SEQUENCE [LARGE SCALE GENOMIC DNA]</scope>
    <source>
        <strain evidence="3">CA97-1460</strain>
    </source>
</reference>
<name>A0A1J0KUR3_9GAMM</name>
<organism evidence="2 3">
    <name type="scientific">Francisella frigiditurris</name>
    <dbReference type="NCBI Taxonomy" id="1542390"/>
    <lineage>
        <taxon>Bacteria</taxon>
        <taxon>Pseudomonadati</taxon>
        <taxon>Pseudomonadota</taxon>
        <taxon>Gammaproteobacteria</taxon>
        <taxon>Thiotrichales</taxon>
        <taxon>Francisellaceae</taxon>
        <taxon>Francisella</taxon>
    </lineage>
</organism>
<protein>
    <submittedName>
        <fullName evidence="2">Transglutaminase-like superfamily protein</fullName>
    </submittedName>
</protein>
<dbReference type="InterPro" id="IPR032708">
    <property type="entry name" value="McjB_C"/>
</dbReference>
<feature type="domain" description="Microcin J25-processing protein McjB C-terminal" evidence="1">
    <location>
        <begin position="60"/>
        <end position="140"/>
    </location>
</feature>